<comment type="caution">
    <text evidence="2">The sequence shown here is derived from an EMBL/GenBank/DDBJ whole genome shotgun (WGS) entry which is preliminary data.</text>
</comment>
<evidence type="ECO:0000313" key="2">
    <source>
        <dbReference type="EMBL" id="KAK2118199.1"/>
    </source>
</evidence>
<organism evidence="2 3">
    <name type="scientific">Saguinus oedipus</name>
    <name type="common">Cotton-top tamarin</name>
    <name type="synonym">Oedipomidas oedipus</name>
    <dbReference type="NCBI Taxonomy" id="9490"/>
    <lineage>
        <taxon>Eukaryota</taxon>
        <taxon>Metazoa</taxon>
        <taxon>Chordata</taxon>
        <taxon>Craniata</taxon>
        <taxon>Vertebrata</taxon>
        <taxon>Euteleostomi</taxon>
        <taxon>Mammalia</taxon>
        <taxon>Eutheria</taxon>
        <taxon>Euarchontoglires</taxon>
        <taxon>Primates</taxon>
        <taxon>Haplorrhini</taxon>
        <taxon>Platyrrhini</taxon>
        <taxon>Cebidae</taxon>
        <taxon>Callitrichinae</taxon>
        <taxon>Saguinus</taxon>
    </lineage>
</organism>
<sequence length="77" mass="8322">MAEIQKVHSTGKSPGEAAAEAMPDPDTTRRSGPVDHKLSSTSPRNQPLMPEGQDVASTQETPLRTPEDTPEDPSWIQ</sequence>
<evidence type="ECO:0000313" key="3">
    <source>
        <dbReference type="Proteomes" id="UP001266305"/>
    </source>
</evidence>
<gene>
    <name evidence="2" type="ORF">P7K49_005086</name>
</gene>
<name>A0ABQ9W9B6_SAGOE</name>
<accession>A0ABQ9W9B6</accession>
<evidence type="ECO:0000256" key="1">
    <source>
        <dbReference type="SAM" id="MobiDB-lite"/>
    </source>
</evidence>
<dbReference type="EMBL" id="JASSZA010000002">
    <property type="protein sequence ID" value="KAK2118199.1"/>
    <property type="molecule type" value="Genomic_DNA"/>
</dbReference>
<protein>
    <submittedName>
        <fullName evidence="2">Uncharacterized protein</fullName>
    </submittedName>
</protein>
<feature type="region of interest" description="Disordered" evidence="1">
    <location>
        <begin position="1"/>
        <end position="77"/>
    </location>
</feature>
<dbReference type="Proteomes" id="UP001266305">
    <property type="component" value="Unassembled WGS sequence"/>
</dbReference>
<keyword evidence="3" id="KW-1185">Reference proteome</keyword>
<proteinExistence type="predicted"/>
<feature type="compositionally biased region" description="Basic and acidic residues" evidence="1">
    <location>
        <begin position="26"/>
        <end position="38"/>
    </location>
</feature>
<reference evidence="2 3" key="1">
    <citation type="submission" date="2023-05" db="EMBL/GenBank/DDBJ databases">
        <title>B98-5 Cell Line De Novo Hybrid Assembly: An Optical Mapping Approach.</title>
        <authorList>
            <person name="Kananen K."/>
            <person name="Auerbach J.A."/>
            <person name="Kautto E."/>
            <person name="Blachly J.S."/>
        </authorList>
    </citation>
    <scope>NUCLEOTIDE SEQUENCE [LARGE SCALE GENOMIC DNA]</scope>
    <source>
        <strain evidence="2">B95-8</strain>
        <tissue evidence="2">Cell line</tissue>
    </source>
</reference>